<sequence>MAFAQDGLPFNTMFHGLQYKIYVHYLLLGISSALKVTIPSYMVNGIEGQPLRLAVDYNFNITVSDIQIIWLFEKPPTNPKYLLISVNQSVVPDLEYRHKFTLSPPNASLLINNLQRSDEGNYIVKINIHGNGTKSAGEKIQVTVDAPVTKPVIYIEPSFGVVEKKGNITLKCTVEKGTRVVYRWMKNGNLIEDSSNSSMSINKDTLSIAPVLKEAIGNYSCLAANPVSAMMSDMIMPTIYYGPYGLSINTAKGQKLGRVFTLDKGDAVQLYCSADSNPPNIYSWIRRANNSIHPIQYGRSLEVASEKVTQKTEEYTCIAYNNMTENHVETHVLVIVIPKGLDQLAQKGNYVSALAIITGISLFLIVSICILILWKRFQPHKVIQQKLKTRPEADYRKAQSISGHENAVDDFGIYEFVAFPDSAGISRVSSRSVSGSDVRQGQDFNGTVYEVVRHIPEQNQEHQEYPGNLLGEGELLCSIISPTSYLSTILNMTGRRSF</sequence>
<dbReference type="GO" id="GO:0007098">
    <property type="term" value="P:centrosome cycle"/>
    <property type="evidence" value="ECO:0007669"/>
    <property type="project" value="TreeGrafter"/>
</dbReference>
<dbReference type="Proteomes" id="UP000695026">
    <property type="component" value="Unplaced"/>
</dbReference>
<dbReference type="SMART" id="SM00408">
    <property type="entry name" value="IGc2"/>
    <property type="match status" value="2"/>
</dbReference>
<evidence type="ECO:0000256" key="2">
    <source>
        <dbReference type="ARBA" id="ARBA00022490"/>
    </source>
</evidence>
<dbReference type="Gene3D" id="2.60.40.10">
    <property type="entry name" value="Immunoglobulins"/>
    <property type="match status" value="3"/>
</dbReference>
<dbReference type="PANTHER" id="PTHR44888">
    <property type="entry name" value="HEPACAM FAMILY MEMBER 2-RELATED"/>
    <property type="match status" value="1"/>
</dbReference>
<keyword evidence="4" id="KW-0732">Signal</keyword>
<feature type="transmembrane region" description="Helical" evidence="12">
    <location>
        <begin position="350"/>
        <end position="374"/>
    </location>
</feature>
<dbReference type="SUPFAM" id="SSF48726">
    <property type="entry name" value="Immunoglobulin"/>
    <property type="match status" value="3"/>
</dbReference>
<dbReference type="RefSeq" id="XP_025022049.1">
    <property type="nucleotide sequence ID" value="XM_025166281.1"/>
</dbReference>
<dbReference type="OMA" id="TIDYMCC"/>
<accession>A0A9F5IWI7</accession>
<dbReference type="FunFam" id="2.60.40.10:FF:000483">
    <property type="entry name" value="HEPACAM family member 2 isoform X1"/>
    <property type="match status" value="1"/>
</dbReference>
<keyword evidence="8" id="KW-0325">Glycoprotein</keyword>
<keyword evidence="6 12" id="KW-0472">Membrane</keyword>
<evidence type="ECO:0000256" key="3">
    <source>
        <dbReference type="ARBA" id="ARBA00022692"/>
    </source>
</evidence>
<keyword evidence="9" id="KW-0131">Cell cycle</keyword>
<keyword evidence="14" id="KW-1185">Reference proteome</keyword>
<feature type="domain" description="Ig-like" evidence="13">
    <location>
        <begin position="237"/>
        <end position="329"/>
    </location>
</feature>
<dbReference type="InterPro" id="IPR003598">
    <property type="entry name" value="Ig_sub2"/>
</dbReference>
<dbReference type="InterPro" id="IPR013106">
    <property type="entry name" value="Ig_V-set"/>
</dbReference>
<evidence type="ECO:0000313" key="15">
    <source>
        <dbReference type="RefSeq" id="XP_025022049.1"/>
    </source>
</evidence>
<dbReference type="PANTHER" id="PTHR44888:SF1">
    <property type="entry name" value="HEPACAM FAMILY MEMBER 2"/>
    <property type="match status" value="1"/>
</dbReference>
<comment type="subcellular location">
    <subcellularLocation>
        <location evidence="1">Cytoplasm</location>
    </subcellularLocation>
    <subcellularLocation>
        <location evidence="11">Endomembrane system</location>
        <topology evidence="11">Single-pass type I membrane protein</topology>
    </subcellularLocation>
</comment>
<dbReference type="InterPro" id="IPR013783">
    <property type="entry name" value="Ig-like_fold"/>
</dbReference>
<evidence type="ECO:0000256" key="9">
    <source>
        <dbReference type="ARBA" id="ARBA00023306"/>
    </source>
</evidence>
<evidence type="ECO:0000313" key="14">
    <source>
        <dbReference type="Proteomes" id="UP000695026"/>
    </source>
</evidence>
<evidence type="ECO:0000256" key="12">
    <source>
        <dbReference type="SAM" id="Phobius"/>
    </source>
</evidence>
<evidence type="ECO:0000256" key="10">
    <source>
        <dbReference type="ARBA" id="ARBA00023319"/>
    </source>
</evidence>
<reference evidence="15" key="1">
    <citation type="submission" date="2025-08" db="UniProtKB">
        <authorList>
            <consortium name="RefSeq"/>
        </authorList>
    </citation>
    <scope>IDENTIFICATION</scope>
    <source>
        <tissue evidence="15">Liver</tissue>
    </source>
</reference>
<evidence type="ECO:0000256" key="11">
    <source>
        <dbReference type="ARBA" id="ARBA00046288"/>
    </source>
</evidence>
<organism evidence="14 15">
    <name type="scientific">Python bivittatus</name>
    <name type="common">Burmese python</name>
    <name type="synonym">Python molurus bivittatus</name>
    <dbReference type="NCBI Taxonomy" id="176946"/>
    <lineage>
        <taxon>Eukaryota</taxon>
        <taxon>Metazoa</taxon>
        <taxon>Chordata</taxon>
        <taxon>Craniata</taxon>
        <taxon>Vertebrata</taxon>
        <taxon>Euteleostomi</taxon>
        <taxon>Lepidosauria</taxon>
        <taxon>Squamata</taxon>
        <taxon>Bifurcata</taxon>
        <taxon>Unidentata</taxon>
        <taxon>Episquamata</taxon>
        <taxon>Toxicofera</taxon>
        <taxon>Serpentes</taxon>
        <taxon>Henophidia</taxon>
        <taxon>Pythonidae</taxon>
        <taxon>Python</taxon>
    </lineage>
</organism>
<dbReference type="AlphaFoldDB" id="A0A9F5IWI7"/>
<dbReference type="InterPro" id="IPR052280">
    <property type="entry name" value="HEPACAM_domain"/>
</dbReference>
<evidence type="ECO:0000256" key="4">
    <source>
        <dbReference type="ARBA" id="ARBA00022729"/>
    </source>
</evidence>
<evidence type="ECO:0000259" key="13">
    <source>
        <dbReference type="PROSITE" id="PS50835"/>
    </source>
</evidence>
<dbReference type="GO" id="GO:0030496">
    <property type="term" value="C:midbody"/>
    <property type="evidence" value="ECO:0007669"/>
    <property type="project" value="TreeGrafter"/>
</dbReference>
<dbReference type="GO" id="GO:0005794">
    <property type="term" value="C:Golgi apparatus"/>
    <property type="evidence" value="ECO:0007669"/>
    <property type="project" value="TreeGrafter"/>
</dbReference>
<dbReference type="SMART" id="SM00409">
    <property type="entry name" value="IG"/>
    <property type="match status" value="3"/>
</dbReference>
<dbReference type="InterPro" id="IPR036179">
    <property type="entry name" value="Ig-like_dom_sf"/>
</dbReference>
<dbReference type="Pfam" id="PF13927">
    <property type="entry name" value="Ig_3"/>
    <property type="match status" value="1"/>
</dbReference>
<feature type="domain" description="Ig-like" evidence="13">
    <location>
        <begin position="151"/>
        <end position="232"/>
    </location>
</feature>
<dbReference type="OrthoDB" id="9872799at2759"/>
<dbReference type="Pfam" id="PF07686">
    <property type="entry name" value="V-set"/>
    <property type="match status" value="1"/>
</dbReference>
<evidence type="ECO:0000256" key="6">
    <source>
        <dbReference type="ARBA" id="ARBA00023136"/>
    </source>
</evidence>
<evidence type="ECO:0000256" key="5">
    <source>
        <dbReference type="ARBA" id="ARBA00022989"/>
    </source>
</evidence>
<protein>
    <submittedName>
        <fullName evidence="15">HEPACAM family member 2 isoform X1</fullName>
    </submittedName>
</protein>
<dbReference type="CTD" id="253012"/>
<evidence type="ECO:0000256" key="8">
    <source>
        <dbReference type="ARBA" id="ARBA00023180"/>
    </source>
</evidence>
<dbReference type="PROSITE" id="PS50835">
    <property type="entry name" value="IG_LIKE"/>
    <property type="match status" value="2"/>
</dbReference>
<name>A0A9F5IWI7_PYTBI</name>
<gene>
    <name evidence="15" type="primary">HEPACAM2</name>
</gene>
<keyword evidence="5 12" id="KW-1133">Transmembrane helix</keyword>
<proteinExistence type="predicted"/>
<keyword evidence="7" id="KW-1015">Disulfide bond</keyword>
<keyword evidence="3 12" id="KW-0812">Transmembrane</keyword>
<keyword evidence="2" id="KW-0963">Cytoplasm</keyword>
<dbReference type="GO" id="GO:0005813">
    <property type="term" value="C:centrosome"/>
    <property type="evidence" value="ECO:0007669"/>
    <property type="project" value="TreeGrafter"/>
</dbReference>
<dbReference type="InterPro" id="IPR007110">
    <property type="entry name" value="Ig-like_dom"/>
</dbReference>
<keyword evidence="10" id="KW-0393">Immunoglobulin domain</keyword>
<dbReference type="GO" id="GO:0005819">
    <property type="term" value="C:spindle"/>
    <property type="evidence" value="ECO:0007669"/>
    <property type="project" value="TreeGrafter"/>
</dbReference>
<evidence type="ECO:0000256" key="1">
    <source>
        <dbReference type="ARBA" id="ARBA00004496"/>
    </source>
</evidence>
<dbReference type="GeneID" id="103060141"/>
<evidence type="ECO:0000256" key="7">
    <source>
        <dbReference type="ARBA" id="ARBA00023157"/>
    </source>
</evidence>
<dbReference type="InterPro" id="IPR003599">
    <property type="entry name" value="Ig_sub"/>
</dbReference>